<organism evidence="1">
    <name type="scientific">Singulisphaera sp. Ch08</name>
    <dbReference type="NCBI Taxonomy" id="3120278"/>
    <lineage>
        <taxon>Bacteria</taxon>
        <taxon>Pseudomonadati</taxon>
        <taxon>Planctomycetota</taxon>
        <taxon>Planctomycetia</taxon>
        <taxon>Isosphaerales</taxon>
        <taxon>Isosphaeraceae</taxon>
        <taxon>Singulisphaera</taxon>
    </lineage>
</organism>
<name>A0AAU7C9E9_9BACT</name>
<dbReference type="EMBL" id="CP155447">
    <property type="protein sequence ID" value="XBH01743.1"/>
    <property type="molecule type" value="Genomic_DNA"/>
</dbReference>
<dbReference type="RefSeq" id="WP_406694489.1">
    <property type="nucleotide sequence ID" value="NZ_CP155447.1"/>
</dbReference>
<gene>
    <name evidence="1" type="ORF">V5E97_25785</name>
</gene>
<proteinExistence type="predicted"/>
<accession>A0AAU7C9E9</accession>
<dbReference type="InterPro" id="IPR011053">
    <property type="entry name" value="Single_hybrid_motif"/>
</dbReference>
<reference evidence="1" key="1">
    <citation type="submission" date="2024-05" db="EMBL/GenBank/DDBJ databases">
        <title>Planctomycetes of the genus Singulisphaera possess chitinolytic capabilities.</title>
        <authorList>
            <person name="Ivanova A."/>
        </authorList>
    </citation>
    <scope>NUCLEOTIDE SEQUENCE</scope>
    <source>
        <strain evidence="1">Ch08T</strain>
    </source>
</reference>
<evidence type="ECO:0000313" key="1">
    <source>
        <dbReference type="EMBL" id="XBH01743.1"/>
    </source>
</evidence>
<dbReference type="SUPFAM" id="SSF51230">
    <property type="entry name" value="Single hybrid motif"/>
    <property type="match status" value="1"/>
</dbReference>
<protein>
    <submittedName>
        <fullName evidence="1">HlyD family secretion protein</fullName>
    </submittedName>
</protein>
<dbReference type="Gene3D" id="2.40.50.100">
    <property type="match status" value="1"/>
</dbReference>
<sequence length="484" mass="53913">MSSTANIRVLQVLPSRSTDLCFSGPGVIATKNFDHVTHTGSAHIGQPVVAYDPATQLYAHFDEKVTDSADPRYPDDPAARLKYDSAQIHKALTLPPERRASDAAIANEAFRLPPERRDSEVAPFLFALRNESLAAALDQAITRREGIYFERFKHGPRIQQEMTNTLPVVIDLLARMQREASDRFDAIDAAYAASRLPPVITSTKIETSVSDDYKVHTKVEQRNTISVGGEYDHPDDVEIDTRVFDPTNGDALVQVHKSDRMTEFPFARASGSWSPLNSEFFEAQRSDTTTQGKQISKSENPAFFHPRLDNSIAHKQLQVGLAGEKMSQTIASLSAVHMERIIADERSAMDFEVRRLQVTLAETYLTSPISGLVTAVFKEVGECVQAGEPVLRIEDDTVVFLAGRIQYFGILRVGQTVTVKADDLYEANEDADITGTIRGIRGHQADDDEWEVLIECDNPLSKDGNRRLPIYYQFDRDTTSIEVP</sequence>
<dbReference type="AlphaFoldDB" id="A0AAU7C9E9"/>